<dbReference type="InterPro" id="IPR036188">
    <property type="entry name" value="FAD/NAD-bd_sf"/>
</dbReference>
<gene>
    <name evidence="6" type="ordered locus">Mpal_0927</name>
</gene>
<name>B8GGM4_METPE</name>
<evidence type="ECO:0000313" key="6">
    <source>
        <dbReference type="EMBL" id="ACL16279.1"/>
    </source>
</evidence>
<dbReference type="GeneID" id="7272420"/>
<evidence type="ECO:0000256" key="3">
    <source>
        <dbReference type="ARBA" id="ARBA00022827"/>
    </source>
</evidence>
<sequence>MDTVLIVGGGPAGLFCGLQAAGVGRRIVVLEKKNACGRKLLITGTGQCNLTHGGAVSEFLPHYGDHGTFLRPALMNFNNLDLIRFFADHGVRTITEPQGKVFPESRKATEVLDALLNCCRERGVEVRCNEPVQEVRREQDGFLVRTEASTYHADSLVIATGGASYPATGSTGDGYRIAGSLGHTIAPVAPALAAVMVDGYPFADLSGISFAGVTISLFRDTKRVRQHTGDLLLTHHGLSGPGILDLSRHILPGDELKVSFLPDMNRDGVAGDLNARIAANGTRLVRTVLAEYQLPERLVRRLVEMAGIPADMTAAHLAKEGRKHLITLLTECPFVVKNLEGFEAAMVTRGGVDLSEVNAKTMESRLVPHLFFAGEVLDIDGDTGGYNLQAAFSTGALAAKKIAAGTRR</sequence>
<dbReference type="InterPro" id="IPR055178">
    <property type="entry name" value="RsdA/BaiN/AoA(So)-like_dom"/>
</dbReference>
<comment type="cofactor">
    <cofactor evidence="1">
        <name>FAD</name>
        <dbReference type="ChEBI" id="CHEBI:57692"/>
    </cofactor>
</comment>
<feature type="domain" description="RsdA/BaiN/AoA(So)-like Rossmann fold-like" evidence="4">
    <location>
        <begin position="3"/>
        <end position="400"/>
    </location>
</feature>
<dbReference type="SUPFAM" id="SSF160996">
    <property type="entry name" value="HI0933 insert domain-like"/>
    <property type="match status" value="1"/>
</dbReference>
<evidence type="ECO:0000256" key="2">
    <source>
        <dbReference type="ARBA" id="ARBA00022630"/>
    </source>
</evidence>
<dbReference type="EMBL" id="CP001338">
    <property type="protein sequence ID" value="ACL16279.1"/>
    <property type="molecule type" value="Genomic_DNA"/>
</dbReference>
<dbReference type="Proteomes" id="UP000002457">
    <property type="component" value="Chromosome"/>
</dbReference>
<dbReference type="RefSeq" id="WP_012617598.1">
    <property type="nucleotide sequence ID" value="NC_011832.1"/>
</dbReference>
<dbReference type="Pfam" id="PF22780">
    <property type="entry name" value="HI0933_like_1st"/>
    <property type="match status" value="1"/>
</dbReference>
<dbReference type="STRING" id="521011.Mpal_0927"/>
<accession>B8GGM4</accession>
<dbReference type="eggNOG" id="arCOG00575">
    <property type="taxonomic scope" value="Archaea"/>
</dbReference>
<dbReference type="InterPro" id="IPR004792">
    <property type="entry name" value="BaiN-like"/>
</dbReference>
<dbReference type="OrthoDB" id="11867at2157"/>
<dbReference type="PRINTS" id="PR00411">
    <property type="entry name" value="PNDRDTASEI"/>
</dbReference>
<dbReference type="Pfam" id="PF03486">
    <property type="entry name" value="HI0933_like"/>
    <property type="match status" value="1"/>
</dbReference>
<evidence type="ECO:0000313" key="7">
    <source>
        <dbReference type="Proteomes" id="UP000002457"/>
    </source>
</evidence>
<dbReference type="Gene3D" id="3.50.50.60">
    <property type="entry name" value="FAD/NAD(P)-binding domain"/>
    <property type="match status" value="1"/>
</dbReference>
<dbReference type="AlphaFoldDB" id="B8GGM4"/>
<dbReference type="Gene3D" id="2.40.30.10">
    <property type="entry name" value="Translation factors"/>
    <property type="match status" value="1"/>
</dbReference>
<dbReference type="NCBIfam" id="TIGR00275">
    <property type="entry name" value="aminoacetone oxidase family FAD-binding enzyme"/>
    <property type="match status" value="1"/>
</dbReference>
<proteinExistence type="predicted"/>
<dbReference type="InterPro" id="IPR023166">
    <property type="entry name" value="BaiN-like_dom_sf"/>
</dbReference>
<dbReference type="PANTHER" id="PTHR42887">
    <property type="entry name" value="OS12G0638800 PROTEIN"/>
    <property type="match status" value="1"/>
</dbReference>
<dbReference type="PANTHER" id="PTHR42887:SF2">
    <property type="entry name" value="OS12G0638800 PROTEIN"/>
    <property type="match status" value="1"/>
</dbReference>
<evidence type="ECO:0000256" key="1">
    <source>
        <dbReference type="ARBA" id="ARBA00001974"/>
    </source>
</evidence>
<feature type="domain" description="RsdA/BaiN/AoA(So)-like insert" evidence="5">
    <location>
        <begin position="191"/>
        <end position="347"/>
    </location>
</feature>
<reference evidence="6 7" key="1">
    <citation type="journal article" date="2015" name="Genome Announc.">
        <title>Complete Genome Sequence of Methanosphaerula palustris E1-9CT, a Hydrogenotrophic Methanogen Isolated from a Minerotrophic Fen Peatland.</title>
        <authorList>
            <person name="Cadillo-Quiroz H."/>
            <person name="Browne P."/>
            <person name="Kyrpides N."/>
            <person name="Woyke T."/>
            <person name="Goodwin L."/>
            <person name="Detter C."/>
            <person name="Yavitt J.B."/>
            <person name="Zinder S.H."/>
        </authorList>
    </citation>
    <scope>NUCLEOTIDE SEQUENCE [LARGE SCALE GENOMIC DNA]</scope>
    <source>
        <strain evidence="7">ATCC BAA-1556 / DSM 19958 / E1-9c</strain>
    </source>
</reference>
<dbReference type="Gene3D" id="1.10.8.260">
    <property type="entry name" value="HI0933 insert domain-like"/>
    <property type="match status" value="1"/>
</dbReference>
<dbReference type="InterPro" id="IPR057661">
    <property type="entry name" value="RsdA/BaiN/AoA(So)_Rossmann"/>
</dbReference>
<keyword evidence="3" id="KW-0274">FAD</keyword>
<protein>
    <submittedName>
        <fullName evidence="6">HI0933 family protein</fullName>
    </submittedName>
</protein>
<dbReference type="HOGENOM" id="CLU_025174_3_1_2"/>
<organism evidence="6 7">
    <name type="scientific">Methanosphaerula palustris (strain ATCC BAA-1556 / DSM 19958 / E1-9c)</name>
    <dbReference type="NCBI Taxonomy" id="521011"/>
    <lineage>
        <taxon>Archaea</taxon>
        <taxon>Methanobacteriati</taxon>
        <taxon>Methanobacteriota</taxon>
        <taxon>Stenosarchaea group</taxon>
        <taxon>Methanomicrobia</taxon>
        <taxon>Methanomicrobiales</taxon>
        <taxon>Methanoregulaceae</taxon>
        <taxon>Methanosphaerula</taxon>
    </lineage>
</organism>
<keyword evidence="7" id="KW-1185">Reference proteome</keyword>
<evidence type="ECO:0000259" key="5">
    <source>
        <dbReference type="Pfam" id="PF22780"/>
    </source>
</evidence>
<dbReference type="PRINTS" id="PR00368">
    <property type="entry name" value="FADPNR"/>
</dbReference>
<keyword evidence="2" id="KW-0285">Flavoprotein</keyword>
<dbReference type="KEGG" id="mpl:Mpal_0927"/>
<evidence type="ECO:0000259" key="4">
    <source>
        <dbReference type="Pfam" id="PF03486"/>
    </source>
</evidence>
<dbReference type="SUPFAM" id="SSF51905">
    <property type="entry name" value="FAD/NAD(P)-binding domain"/>
    <property type="match status" value="1"/>
</dbReference>